<dbReference type="Proteomes" id="UP000030693">
    <property type="component" value="Unassembled WGS sequence"/>
</dbReference>
<proteinExistence type="predicted"/>
<evidence type="ECO:0000313" key="1">
    <source>
        <dbReference type="EMBL" id="KCV71950.1"/>
    </source>
</evidence>
<sequence length="162" mass="17181">MFRACSCRRRARTWAPCLPGLEDVMPFEVPVPHIPAEGPPCASWPHRDSPADVPPPLAAYVFFCAFSIPPPCHWTKGGTCSASQPQHPLCNAGNWLRISHARRMPPQSAGWSLPPAGLPGRSCASAPKAVATCLPLWSGVLPPCRGTEENAGGREQGLLGGG</sequence>
<evidence type="ECO:0000313" key="2">
    <source>
        <dbReference type="Proteomes" id="UP000030693"/>
    </source>
</evidence>
<reference evidence="1" key="1">
    <citation type="submission" date="2013-04" db="EMBL/GenBank/DDBJ databases">
        <title>The Genome Sequence of Fonticula alba ATCC 38817.</title>
        <authorList>
            <consortium name="The Broad Institute Genomics Platform"/>
            <person name="Russ C."/>
            <person name="Cuomo C."/>
            <person name="Burger G."/>
            <person name="Gray M.W."/>
            <person name="Holland P.W.H."/>
            <person name="King N."/>
            <person name="Lang F.B.F."/>
            <person name="Roger A.J."/>
            <person name="Ruiz-Trillo I."/>
            <person name="Brown M."/>
            <person name="Walker B."/>
            <person name="Young S."/>
            <person name="Zeng Q."/>
            <person name="Gargeya S."/>
            <person name="Fitzgerald M."/>
            <person name="Haas B."/>
            <person name="Abouelleil A."/>
            <person name="Allen A.W."/>
            <person name="Alvarado L."/>
            <person name="Arachchi H.M."/>
            <person name="Berlin A.M."/>
            <person name="Chapman S.B."/>
            <person name="Gainer-Dewar J."/>
            <person name="Goldberg J."/>
            <person name="Griggs A."/>
            <person name="Gujja S."/>
            <person name="Hansen M."/>
            <person name="Howarth C."/>
            <person name="Imamovic A."/>
            <person name="Ireland A."/>
            <person name="Larimer J."/>
            <person name="McCowan C."/>
            <person name="Murphy C."/>
            <person name="Pearson M."/>
            <person name="Poon T.W."/>
            <person name="Priest M."/>
            <person name="Roberts A."/>
            <person name="Saif S."/>
            <person name="Shea T."/>
            <person name="Sisk P."/>
            <person name="Sykes S."/>
            <person name="Wortman J."/>
            <person name="Nusbaum C."/>
            <person name="Birren B."/>
        </authorList>
    </citation>
    <scope>NUCLEOTIDE SEQUENCE [LARGE SCALE GENOMIC DNA]</scope>
    <source>
        <strain evidence="1">ATCC 38817</strain>
    </source>
</reference>
<keyword evidence="2" id="KW-1185">Reference proteome</keyword>
<dbReference type="AlphaFoldDB" id="A0A058ZBZ8"/>
<dbReference type="GeneID" id="20526084"/>
<organism evidence="1">
    <name type="scientific">Fonticula alba</name>
    <name type="common">Slime mold</name>
    <dbReference type="NCBI Taxonomy" id="691883"/>
    <lineage>
        <taxon>Eukaryota</taxon>
        <taxon>Rotosphaerida</taxon>
        <taxon>Fonticulaceae</taxon>
        <taxon>Fonticula</taxon>
    </lineage>
</organism>
<dbReference type="EMBL" id="KB932202">
    <property type="protein sequence ID" value="KCV71950.1"/>
    <property type="molecule type" value="Genomic_DNA"/>
</dbReference>
<gene>
    <name evidence="1" type="ORF">H696_01359</name>
</gene>
<name>A0A058ZBZ8_FONAL</name>
<dbReference type="RefSeq" id="XP_009493528.1">
    <property type="nucleotide sequence ID" value="XM_009495253.1"/>
</dbReference>
<protein>
    <submittedName>
        <fullName evidence="1">Uncharacterized protein</fullName>
    </submittedName>
</protein>
<accession>A0A058ZBZ8</accession>